<gene>
    <name evidence="1" type="ORF">DFH07DRAFT_1023139</name>
</gene>
<dbReference type="Proteomes" id="UP001215280">
    <property type="component" value="Unassembled WGS sequence"/>
</dbReference>
<organism evidence="1 2">
    <name type="scientific">Mycena maculata</name>
    <dbReference type="NCBI Taxonomy" id="230809"/>
    <lineage>
        <taxon>Eukaryota</taxon>
        <taxon>Fungi</taxon>
        <taxon>Dikarya</taxon>
        <taxon>Basidiomycota</taxon>
        <taxon>Agaricomycotina</taxon>
        <taxon>Agaricomycetes</taxon>
        <taxon>Agaricomycetidae</taxon>
        <taxon>Agaricales</taxon>
        <taxon>Marasmiineae</taxon>
        <taxon>Mycenaceae</taxon>
        <taxon>Mycena</taxon>
    </lineage>
</organism>
<accession>A0AAD7JD30</accession>
<evidence type="ECO:0000313" key="1">
    <source>
        <dbReference type="EMBL" id="KAJ7760089.1"/>
    </source>
</evidence>
<comment type="caution">
    <text evidence="1">The sequence shown here is derived from an EMBL/GenBank/DDBJ whole genome shotgun (WGS) entry which is preliminary data.</text>
</comment>
<keyword evidence="2" id="KW-1185">Reference proteome</keyword>
<name>A0AAD7JD30_9AGAR</name>
<protein>
    <submittedName>
        <fullName evidence="1">Uncharacterized protein</fullName>
    </submittedName>
</protein>
<dbReference type="EMBL" id="JARJLG010000050">
    <property type="protein sequence ID" value="KAJ7760089.1"/>
    <property type="molecule type" value="Genomic_DNA"/>
</dbReference>
<dbReference type="AlphaFoldDB" id="A0AAD7JD30"/>
<proteinExistence type="predicted"/>
<evidence type="ECO:0000313" key="2">
    <source>
        <dbReference type="Proteomes" id="UP001215280"/>
    </source>
</evidence>
<reference evidence="1" key="1">
    <citation type="submission" date="2023-03" db="EMBL/GenBank/DDBJ databases">
        <title>Massive genome expansion in bonnet fungi (Mycena s.s.) driven by repeated elements and novel gene families across ecological guilds.</title>
        <authorList>
            <consortium name="Lawrence Berkeley National Laboratory"/>
            <person name="Harder C.B."/>
            <person name="Miyauchi S."/>
            <person name="Viragh M."/>
            <person name="Kuo A."/>
            <person name="Thoen E."/>
            <person name="Andreopoulos B."/>
            <person name="Lu D."/>
            <person name="Skrede I."/>
            <person name="Drula E."/>
            <person name="Henrissat B."/>
            <person name="Morin E."/>
            <person name="Kohler A."/>
            <person name="Barry K."/>
            <person name="LaButti K."/>
            <person name="Morin E."/>
            <person name="Salamov A."/>
            <person name="Lipzen A."/>
            <person name="Mereny Z."/>
            <person name="Hegedus B."/>
            <person name="Baldrian P."/>
            <person name="Stursova M."/>
            <person name="Weitz H."/>
            <person name="Taylor A."/>
            <person name="Grigoriev I.V."/>
            <person name="Nagy L.G."/>
            <person name="Martin F."/>
            <person name="Kauserud H."/>
        </authorList>
    </citation>
    <scope>NUCLEOTIDE SEQUENCE</scope>
    <source>
        <strain evidence="1">CBHHK188m</strain>
    </source>
</reference>
<sequence>MSDNARNQFLELPEGSRVREVKLQPVPKKRRLFLATDLLPVAEEETITGQCSEKTGEDHSRANPNRISSFVGLSAFTFSILSEILSLPTSLLHKLTCPVASIFGPDFVPPLAHPSVIPDFGVIQSQFPVLFPKVSLNAQFCPGLDLISLHLPLVRTVLLWGECRPRTSRMDPNHSQLINNPDFDIAMAWHLRKFSHTVLPGVPILASAVVNPPKFLVILQSPGHRKIRLLLECSNLSAHAHFAFSSLAVRSPSPSQKNIWVKWSGITLSAPPRRIRTKIKFGDRAGSPGRVLVVTPQQQLLLFPSHRHTSQPSIDVHPPCFMLKKRTPTAGTLPELSSIRCIESSLVESDAEARGYAGASYKEEAYERGRVLTGPVPELGQADSLS</sequence>